<protein>
    <submittedName>
        <fullName evidence="1">Uncharacterized protein</fullName>
    </submittedName>
</protein>
<feature type="non-terminal residue" evidence="1">
    <location>
        <position position="63"/>
    </location>
</feature>
<dbReference type="Proteomes" id="UP000663881">
    <property type="component" value="Unassembled WGS sequence"/>
</dbReference>
<sequence length="63" mass="7383">MNFKNIWFPDSALPPFRYVTNTTGWNWWAWSYGYHNIAKQATANVAKNYSNRFITDKDVFCGG</sequence>
<dbReference type="AlphaFoldDB" id="A0A820RG23"/>
<dbReference type="EMBL" id="CAJOAY010033166">
    <property type="protein sequence ID" value="CAF4436811.1"/>
    <property type="molecule type" value="Genomic_DNA"/>
</dbReference>
<accession>A0A820RG23</accession>
<organism evidence="1 2">
    <name type="scientific">Adineta steineri</name>
    <dbReference type="NCBI Taxonomy" id="433720"/>
    <lineage>
        <taxon>Eukaryota</taxon>
        <taxon>Metazoa</taxon>
        <taxon>Spiralia</taxon>
        <taxon>Gnathifera</taxon>
        <taxon>Rotifera</taxon>
        <taxon>Eurotatoria</taxon>
        <taxon>Bdelloidea</taxon>
        <taxon>Adinetida</taxon>
        <taxon>Adinetidae</taxon>
        <taxon>Adineta</taxon>
    </lineage>
</organism>
<comment type="caution">
    <text evidence="1">The sequence shown here is derived from an EMBL/GenBank/DDBJ whole genome shotgun (WGS) entry which is preliminary data.</text>
</comment>
<name>A0A820RG23_9BILA</name>
<gene>
    <name evidence="1" type="ORF">OKA104_LOCUS53393</name>
</gene>
<evidence type="ECO:0000313" key="1">
    <source>
        <dbReference type="EMBL" id="CAF4436811.1"/>
    </source>
</evidence>
<evidence type="ECO:0000313" key="2">
    <source>
        <dbReference type="Proteomes" id="UP000663881"/>
    </source>
</evidence>
<reference evidence="1" key="1">
    <citation type="submission" date="2021-02" db="EMBL/GenBank/DDBJ databases">
        <authorList>
            <person name="Nowell W R."/>
        </authorList>
    </citation>
    <scope>NUCLEOTIDE SEQUENCE</scope>
</reference>
<proteinExistence type="predicted"/>